<reference evidence="5 6" key="1">
    <citation type="submission" date="2018-06" db="EMBL/GenBank/DDBJ databases">
        <title>Sphaerisporangium craniellae sp. nov., isolated from a marine sponge in the South China Sea.</title>
        <authorList>
            <person name="Li L."/>
        </authorList>
    </citation>
    <scope>NUCLEOTIDE SEQUENCE [LARGE SCALE GENOMIC DNA]</scope>
    <source>
        <strain evidence="5 6">CCTCC AA 208026</strain>
    </source>
</reference>
<dbReference type="Gene3D" id="3.40.50.720">
    <property type="entry name" value="NAD(P)-binding Rossmann-like Domain"/>
    <property type="match status" value="1"/>
</dbReference>
<dbReference type="Pfam" id="PF00106">
    <property type="entry name" value="adh_short"/>
    <property type="match status" value="1"/>
</dbReference>
<dbReference type="SUPFAM" id="SSF51735">
    <property type="entry name" value="NAD(P)-binding Rossmann-fold domains"/>
    <property type="match status" value="1"/>
</dbReference>
<keyword evidence="2" id="KW-0560">Oxidoreductase</keyword>
<dbReference type="OrthoDB" id="9775296at2"/>
<dbReference type="PRINTS" id="PR00080">
    <property type="entry name" value="SDRFAMILY"/>
</dbReference>
<organism evidence="5 6">
    <name type="scientific">Sphaerisporangium album</name>
    <dbReference type="NCBI Taxonomy" id="509200"/>
    <lineage>
        <taxon>Bacteria</taxon>
        <taxon>Bacillati</taxon>
        <taxon>Actinomycetota</taxon>
        <taxon>Actinomycetes</taxon>
        <taxon>Streptosporangiales</taxon>
        <taxon>Streptosporangiaceae</taxon>
        <taxon>Sphaerisporangium</taxon>
    </lineage>
</organism>
<dbReference type="EMBL" id="QOIL01000008">
    <property type="protein sequence ID" value="RCG30331.1"/>
    <property type="molecule type" value="Genomic_DNA"/>
</dbReference>
<evidence type="ECO:0000256" key="2">
    <source>
        <dbReference type="ARBA" id="ARBA00023002"/>
    </source>
</evidence>
<comment type="caution">
    <text evidence="5">The sequence shown here is derived from an EMBL/GenBank/DDBJ whole genome shotgun (WGS) entry which is preliminary data.</text>
</comment>
<dbReference type="PANTHER" id="PTHR44196">
    <property type="entry name" value="DEHYDROGENASE/REDUCTASE SDR FAMILY MEMBER 7B"/>
    <property type="match status" value="1"/>
</dbReference>
<gene>
    <name evidence="5" type="ORF">DQ384_16485</name>
</gene>
<dbReference type="RefSeq" id="WP_114029693.1">
    <property type="nucleotide sequence ID" value="NZ_QOIL01000008.1"/>
</dbReference>
<dbReference type="GO" id="GO:0016020">
    <property type="term" value="C:membrane"/>
    <property type="evidence" value="ECO:0007669"/>
    <property type="project" value="TreeGrafter"/>
</dbReference>
<dbReference type="InterPro" id="IPR002347">
    <property type="entry name" value="SDR_fam"/>
</dbReference>
<proteinExistence type="inferred from homology"/>
<dbReference type="InterPro" id="IPR036291">
    <property type="entry name" value="NAD(P)-bd_dom_sf"/>
</dbReference>
<accession>A0A367FJ89</accession>
<dbReference type="PANTHER" id="PTHR44196:SF1">
    <property type="entry name" value="DEHYDROGENASE_REDUCTASE SDR FAMILY MEMBER 7B"/>
    <property type="match status" value="1"/>
</dbReference>
<evidence type="ECO:0000256" key="4">
    <source>
        <dbReference type="SAM" id="MobiDB-lite"/>
    </source>
</evidence>
<keyword evidence="6" id="KW-1185">Reference proteome</keyword>
<dbReference type="PRINTS" id="PR00081">
    <property type="entry name" value="GDHRDH"/>
</dbReference>
<evidence type="ECO:0000256" key="3">
    <source>
        <dbReference type="RuleBase" id="RU000363"/>
    </source>
</evidence>
<evidence type="ECO:0000313" key="5">
    <source>
        <dbReference type="EMBL" id="RCG30331.1"/>
    </source>
</evidence>
<dbReference type="GO" id="GO:0016491">
    <property type="term" value="F:oxidoreductase activity"/>
    <property type="evidence" value="ECO:0007669"/>
    <property type="project" value="UniProtKB-KW"/>
</dbReference>
<dbReference type="CDD" id="cd05233">
    <property type="entry name" value="SDR_c"/>
    <property type="match status" value="1"/>
</dbReference>
<evidence type="ECO:0000313" key="6">
    <source>
        <dbReference type="Proteomes" id="UP000253094"/>
    </source>
</evidence>
<feature type="compositionally biased region" description="Low complexity" evidence="4">
    <location>
        <begin position="1"/>
        <end position="15"/>
    </location>
</feature>
<dbReference type="Proteomes" id="UP000253094">
    <property type="component" value="Unassembled WGS sequence"/>
</dbReference>
<comment type="similarity">
    <text evidence="1 3">Belongs to the short-chain dehydrogenases/reductases (SDR) family.</text>
</comment>
<evidence type="ECO:0000256" key="1">
    <source>
        <dbReference type="ARBA" id="ARBA00006484"/>
    </source>
</evidence>
<sequence length="237" mass="24273">MADETPTTTTPADAASGRRRTALVTGASRGLGLALARALSARGWNLIITARGAADLEKAAWETGATAVPGDVADPAHRANLARVANDLGSLDLLVNNAGTLGAVPLPPLASYPLDTLADALRANVIAPLALIQATLRGLRERGGAVVNITSDAAVEAYEGWGGYGLTKAALDQLSRVLAAEEPGIAVWSVDPGEMRTRMLADAVGEEEAAGAADPDAVAPFIVDLVERRPASGRVSR</sequence>
<feature type="region of interest" description="Disordered" evidence="4">
    <location>
        <begin position="1"/>
        <end position="20"/>
    </location>
</feature>
<protein>
    <submittedName>
        <fullName evidence="5">SDR family NAD(P)-dependent oxidoreductase</fullName>
    </submittedName>
</protein>
<name>A0A367FJ89_9ACTN</name>
<dbReference type="AlphaFoldDB" id="A0A367FJ89"/>